<gene>
    <name evidence="2" type="ORF">TTHERM_001068139</name>
</gene>
<sequence>MGNICFKDKNLKALPDFSESKKPLDEGKKQNSNQNVNNSSSSESQIVEKIVFNSKIQSLIHINQNIQSLNHNSRSSSYLSVLDNDADLSIQEINYQSQNKLTQKQKSKQGNLNQCLKTALNPQIYIPCLIIPDSQIRESVEAPIKFC</sequence>
<evidence type="ECO:0000313" key="2">
    <source>
        <dbReference type="EMBL" id="EWS72777.1"/>
    </source>
</evidence>
<feature type="compositionally biased region" description="Basic and acidic residues" evidence="1">
    <location>
        <begin position="18"/>
        <end position="29"/>
    </location>
</feature>
<evidence type="ECO:0000313" key="3">
    <source>
        <dbReference type="Proteomes" id="UP000009168"/>
    </source>
</evidence>
<organism evidence="2 3">
    <name type="scientific">Tetrahymena thermophila (strain SB210)</name>
    <dbReference type="NCBI Taxonomy" id="312017"/>
    <lineage>
        <taxon>Eukaryota</taxon>
        <taxon>Sar</taxon>
        <taxon>Alveolata</taxon>
        <taxon>Ciliophora</taxon>
        <taxon>Intramacronucleata</taxon>
        <taxon>Oligohymenophorea</taxon>
        <taxon>Hymenostomatida</taxon>
        <taxon>Tetrahymenina</taxon>
        <taxon>Tetrahymenidae</taxon>
        <taxon>Tetrahymena</taxon>
    </lineage>
</organism>
<feature type="region of interest" description="Disordered" evidence="1">
    <location>
        <begin position="16"/>
        <end position="44"/>
    </location>
</feature>
<dbReference type="AlphaFoldDB" id="W7X5V1"/>
<dbReference type="KEGG" id="tet:TTHERM_001068139"/>
<dbReference type="Proteomes" id="UP000009168">
    <property type="component" value="Unassembled WGS sequence"/>
</dbReference>
<evidence type="ECO:0000256" key="1">
    <source>
        <dbReference type="SAM" id="MobiDB-lite"/>
    </source>
</evidence>
<protein>
    <submittedName>
        <fullName evidence="2">Uncharacterized protein</fullName>
    </submittedName>
</protein>
<reference evidence="3" key="1">
    <citation type="journal article" date="2006" name="PLoS Biol.">
        <title>Macronuclear genome sequence of the ciliate Tetrahymena thermophila, a model eukaryote.</title>
        <authorList>
            <person name="Eisen J.A."/>
            <person name="Coyne R.S."/>
            <person name="Wu M."/>
            <person name="Wu D."/>
            <person name="Thiagarajan M."/>
            <person name="Wortman J.R."/>
            <person name="Badger J.H."/>
            <person name="Ren Q."/>
            <person name="Amedeo P."/>
            <person name="Jones K.M."/>
            <person name="Tallon L.J."/>
            <person name="Delcher A.L."/>
            <person name="Salzberg S.L."/>
            <person name="Silva J.C."/>
            <person name="Haas B.J."/>
            <person name="Majoros W.H."/>
            <person name="Farzad M."/>
            <person name="Carlton J.M."/>
            <person name="Smith R.K. Jr."/>
            <person name="Garg J."/>
            <person name="Pearlman R.E."/>
            <person name="Karrer K.M."/>
            <person name="Sun L."/>
            <person name="Manning G."/>
            <person name="Elde N.C."/>
            <person name="Turkewitz A.P."/>
            <person name="Asai D.J."/>
            <person name="Wilkes D.E."/>
            <person name="Wang Y."/>
            <person name="Cai H."/>
            <person name="Collins K."/>
            <person name="Stewart B.A."/>
            <person name="Lee S.R."/>
            <person name="Wilamowska K."/>
            <person name="Weinberg Z."/>
            <person name="Ruzzo W.L."/>
            <person name="Wloga D."/>
            <person name="Gaertig J."/>
            <person name="Frankel J."/>
            <person name="Tsao C.-C."/>
            <person name="Gorovsky M.A."/>
            <person name="Keeling P.J."/>
            <person name="Waller R.F."/>
            <person name="Patron N.J."/>
            <person name="Cherry J.M."/>
            <person name="Stover N.A."/>
            <person name="Krieger C.J."/>
            <person name="del Toro C."/>
            <person name="Ryder H.F."/>
            <person name="Williamson S.C."/>
            <person name="Barbeau R.A."/>
            <person name="Hamilton E.P."/>
            <person name="Orias E."/>
        </authorList>
    </citation>
    <scope>NUCLEOTIDE SEQUENCE [LARGE SCALE GENOMIC DNA]</scope>
    <source>
        <strain evidence="3">SB210</strain>
    </source>
</reference>
<dbReference type="RefSeq" id="XP_012654689.1">
    <property type="nucleotide sequence ID" value="XM_012799235.1"/>
</dbReference>
<dbReference type="EMBL" id="GG662550">
    <property type="protein sequence ID" value="EWS72777.1"/>
    <property type="molecule type" value="Genomic_DNA"/>
</dbReference>
<dbReference type="GeneID" id="24441602"/>
<proteinExistence type="predicted"/>
<name>W7X5V1_TETTS</name>
<accession>W7X5V1</accession>
<feature type="compositionally biased region" description="Low complexity" evidence="1">
    <location>
        <begin position="30"/>
        <end position="44"/>
    </location>
</feature>
<dbReference type="InParanoid" id="W7X5V1"/>
<keyword evidence="3" id="KW-1185">Reference proteome</keyword>